<dbReference type="KEGG" id="paru:CYR75_05795"/>
<organism evidence="2 3">
    <name type="scientific">Paracoccus jeotgali</name>
    <dbReference type="NCBI Taxonomy" id="2065379"/>
    <lineage>
        <taxon>Bacteria</taxon>
        <taxon>Pseudomonadati</taxon>
        <taxon>Pseudomonadota</taxon>
        <taxon>Alphaproteobacteria</taxon>
        <taxon>Rhodobacterales</taxon>
        <taxon>Paracoccaceae</taxon>
        <taxon>Paracoccus</taxon>
    </lineage>
</organism>
<dbReference type="GO" id="GO:0020037">
    <property type="term" value="F:heme binding"/>
    <property type="evidence" value="ECO:0007669"/>
    <property type="project" value="InterPro"/>
</dbReference>
<keyword evidence="3" id="KW-1185">Reference proteome</keyword>
<evidence type="ECO:0000313" key="3">
    <source>
        <dbReference type="Proteomes" id="UP000234882"/>
    </source>
</evidence>
<dbReference type="InterPro" id="IPR024096">
    <property type="entry name" value="NO_sig/Golgi_transp_ligand-bd"/>
</dbReference>
<dbReference type="Pfam" id="PF07700">
    <property type="entry name" value="HNOB"/>
    <property type="match status" value="1"/>
</dbReference>
<dbReference type="SUPFAM" id="SSF111126">
    <property type="entry name" value="Ligand-binding domain in the NO signalling and Golgi transport"/>
    <property type="match status" value="1"/>
</dbReference>
<dbReference type="AlphaFoldDB" id="A0A2K9MH64"/>
<dbReference type="Gene3D" id="3.90.1520.10">
    <property type="entry name" value="H-NOX domain"/>
    <property type="match status" value="1"/>
</dbReference>
<dbReference type="InterPro" id="IPR038158">
    <property type="entry name" value="H-NOX_domain_sf"/>
</dbReference>
<dbReference type="RefSeq" id="WP_101499217.1">
    <property type="nucleotide sequence ID" value="NZ_CP025583.1"/>
</dbReference>
<gene>
    <name evidence="2" type="ORF">CYR75_05795</name>
</gene>
<protein>
    <submittedName>
        <fullName evidence="2">Heme NO-binding protein</fullName>
    </submittedName>
</protein>
<evidence type="ECO:0000259" key="1">
    <source>
        <dbReference type="Pfam" id="PF07700"/>
    </source>
</evidence>
<sequence>MHGFIIRGIEIFLRRRHGDDVWAAACAVSGLDRRGTQIMRDYPPETLRQALRAAADILSIGCDELLEDIGGWVPRLDNMRHILRFSGSTFEDFVLSLDDLHDRARMVLPGLELPRITTEITGEHSYRLTVTSDSQEWYPVLAGLLRGMADEYGVLAMVDTQDDVLTVRIADDQFAEGGEFSLTQQLGGAA</sequence>
<evidence type="ECO:0000313" key="2">
    <source>
        <dbReference type="EMBL" id="AUM73865.1"/>
    </source>
</evidence>
<accession>A0A2K9MH64</accession>
<feature type="domain" description="Heme NO-binding" evidence="1">
    <location>
        <begin position="2"/>
        <end position="152"/>
    </location>
</feature>
<dbReference type="EMBL" id="CP025583">
    <property type="protein sequence ID" value="AUM73865.1"/>
    <property type="molecule type" value="Genomic_DNA"/>
</dbReference>
<reference evidence="3" key="1">
    <citation type="submission" date="2017-12" db="EMBL/GenBank/DDBJ databases">
        <title>Genomic analysis of Paracoccus sp. CBA4604.</title>
        <authorList>
            <person name="Roh S.W."/>
            <person name="Kim J.Y."/>
            <person name="Kim J.S."/>
        </authorList>
    </citation>
    <scope>NUCLEOTIDE SEQUENCE [LARGE SCALE GENOMIC DNA]</scope>
    <source>
        <strain evidence="3">CBA4604</strain>
    </source>
</reference>
<dbReference type="PANTHER" id="PTHR45655:SF13">
    <property type="entry name" value="SOLUBLE GUANYLATE CYCLASE GCY-32-RELATED"/>
    <property type="match status" value="1"/>
</dbReference>
<dbReference type="PANTHER" id="PTHR45655">
    <property type="entry name" value="GUANYLATE CYCLASE SOLUBLE SUBUNIT BETA-2"/>
    <property type="match status" value="1"/>
</dbReference>
<proteinExistence type="predicted"/>
<dbReference type="InterPro" id="IPR011644">
    <property type="entry name" value="Heme_NO-bd"/>
</dbReference>
<dbReference type="OrthoDB" id="981203at2"/>
<dbReference type="Proteomes" id="UP000234882">
    <property type="component" value="Chromosome"/>
</dbReference>
<name>A0A2K9MH64_9RHOB</name>